<dbReference type="PANTHER" id="PTHR10788">
    <property type="entry name" value="TREHALOSE-6-PHOSPHATE SYNTHASE"/>
    <property type="match status" value="1"/>
</dbReference>
<evidence type="ECO:0000256" key="1">
    <source>
        <dbReference type="ARBA" id="ARBA00005409"/>
    </source>
</evidence>
<dbReference type="Pfam" id="PF02358">
    <property type="entry name" value="Trehalose_PPase"/>
    <property type="match status" value="1"/>
</dbReference>
<dbReference type="RefSeq" id="XP_502823.1">
    <property type="nucleotide sequence ID" value="XM_502823.1"/>
</dbReference>
<name>A0A1H6Q6H4_YARLL</name>
<evidence type="ECO:0000313" key="5">
    <source>
        <dbReference type="Proteomes" id="UP000182444"/>
    </source>
</evidence>
<dbReference type="GO" id="GO:0005829">
    <property type="term" value="C:cytosol"/>
    <property type="evidence" value="ECO:0007669"/>
    <property type="project" value="TreeGrafter"/>
</dbReference>
<dbReference type="Gene3D" id="3.40.50.1000">
    <property type="entry name" value="HAD superfamily/HAD-like"/>
    <property type="match status" value="1"/>
</dbReference>
<dbReference type="NCBIfam" id="TIGR01484">
    <property type="entry name" value="HAD-SF-IIB"/>
    <property type="match status" value="1"/>
</dbReference>
<evidence type="ECO:0000256" key="2">
    <source>
        <dbReference type="ARBA" id="ARBA00006330"/>
    </source>
</evidence>
<dbReference type="InterPro" id="IPR036412">
    <property type="entry name" value="HAD-like_sf"/>
</dbReference>
<dbReference type="Proteomes" id="UP000256601">
    <property type="component" value="Unassembled WGS sequence"/>
</dbReference>
<dbReference type="InterPro" id="IPR001830">
    <property type="entry name" value="Glyco_trans_20"/>
</dbReference>
<dbReference type="KEGG" id="yli:2910243"/>
<gene>
    <name evidence="4" type="ORF">B0I71DRAFT_132200</name>
    <name evidence="3" type="ORF">YALI1_D17620g</name>
</gene>
<dbReference type="VEuPathDB" id="FungiDB:YALI0_D14476g"/>
<comment type="similarity">
    <text evidence="1">In the N-terminal section; belongs to the glycosyltransferase 20 family.</text>
</comment>
<dbReference type="Proteomes" id="UP000182444">
    <property type="component" value="Chromosome 1D"/>
</dbReference>
<accession>A0A1H6Q6H4</accession>
<sequence length="800" mass="90681">MLPEIITPTAARALNVPISGRVINCVTTLPYEIYREGATYKIRPRRGNSALYSALDYMQSGDGDTTWTSSLVAWTGEIALPAATSLPDLELYQKLTEQDKHMLERELTEAQGGTPTHPIWTDSGDTVSTGYNEQLSPTRRYAENILWPILHYIQGEPTDGRDEKKWWSDYEDLNRKYCDKVLDIYNEGDVIWIHDYYLFLLPKMIREKLPDARIGFFMHAPFPSSEYFRCLAKRQELLQGVLASNLISTQSEAHKRHFMSACSRIVGAETATPTSVYAYGQSVSVVALPIGIDTAKVEADAFTDEITEKVRAIRQLYPDKKIIVGRDRLDSVRGVVQKLYAFDVFLKRYPEWRDRVVLVQVTSHTATGTRKVEKKVAELVSSINGRYGAIHFSPVHHYTKHIAREEYLALLRVADLCLITSVRDGMNTTALEFIVCQNGNNSPLILSEFTGSAGNLPGAILVNPWDAVGVAEQINRTFRMGQDEKLAIEQPLYQRVTANTVQHWVNRFVSQVISNTFRTDQSHLTPILDNHKLVERFKMAKKRVFLFDYDGTLTPIVTDPAAATPSDGLKRDLRALAKDPRNAIWIISGRDSTFLDKWLGDIAELGMSAEHGCFMKNPGTTDWENLAANFDMSWQKDVNDIFQYYTERTQGSHIERKRVALTWHYRRADPEFGLFQARECRAHLEQAVVPKWDVEVMSGKANLEVRPKSVNKGEIVKRLISEYSSEGRPPQFVLCMGDDQTDEDMFKALKDVPDLDSESIFPVMIGPPEKKTTASWHLLEPKGVLETLNELAKLEGESKM</sequence>
<dbReference type="InterPro" id="IPR003337">
    <property type="entry name" value="Trehalose_PPase"/>
</dbReference>
<dbReference type="InterPro" id="IPR023214">
    <property type="entry name" value="HAD_sf"/>
</dbReference>
<dbReference type="EMBL" id="KZ858997">
    <property type="protein sequence ID" value="RDW25650.1"/>
    <property type="molecule type" value="Genomic_DNA"/>
</dbReference>
<dbReference type="GO" id="GO:0004805">
    <property type="term" value="F:trehalose-phosphatase activity"/>
    <property type="evidence" value="ECO:0007669"/>
    <property type="project" value="TreeGrafter"/>
</dbReference>
<dbReference type="SUPFAM" id="SSF56784">
    <property type="entry name" value="HAD-like"/>
    <property type="match status" value="1"/>
</dbReference>
<reference evidence="4 6" key="2">
    <citation type="submission" date="2018-07" db="EMBL/GenBank/DDBJ databases">
        <title>Draft Genome Assemblies for Five Robust Yarrowia lipolytica Strains Exhibiting High Lipid Production and Pentose Sugar Utilization and Sugar Alcohol Secretion from Undetoxified Lignocellulosic Biomass Hydrolysates.</title>
        <authorList>
            <consortium name="DOE Joint Genome Institute"/>
            <person name="Walker C."/>
            <person name="Ryu S."/>
            <person name="Na H."/>
            <person name="Zane M."/>
            <person name="LaButti K."/>
            <person name="Lipzen A."/>
            <person name="Haridas S."/>
            <person name="Barry K."/>
            <person name="Grigoriev I.V."/>
            <person name="Quarterman J."/>
            <person name="Slininger P."/>
            <person name="Dien B."/>
            <person name="Trinh C.T."/>
        </authorList>
    </citation>
    <scope>NUCLEOTIDE SEQUENCE [LARGE SCALE GENOMIC DNA]</scope>
    <source>
        <strain evidence="4 6">YB392</strain>
    </source>
</reference>
<dbReference type="Gene3D" id="3.40.50.2000">
    <property type="entry name" value="Glycogen Phosphorylase B"/>
    <property type="match status" value="2"/>
</dbReference>
<dbReference type="FunFam" id="3.30.70.1020:FF:000003">
    <property type="entry name" value="Alpha,alpha-trehalose-phosphate synthase subunit Tps2"/>
    <property type="match status" value="1"/>
</dbReference>
<dbReference type="FunFam" id="3.40.50.1000:FF:000052">
    <property type="entry name" value="Alpha,alpha-trehalose-phosphate synthase [UDP-forming] 6"/>
    <property type="match status" value="1"/>
</dbReference>
<reference evidence="3 5" key="1">
    <citation type="journal article" date="2016" name="PLoS ONE">
        <title>Sequence Assembly of Yarrowia lipolytica Strain W29/CLIB89 Shows Transposable Element Diversity.</title>
        <authorList>
            <person name="Magnan C."/>
            <person name="Yu J."/>
            <person name="Chang I."/>
            <person name="Jahn E."/>
            <person name="Kanomata Y."/>
            <person name="Wu J."/>
            <person name="Zeller M."/>
            <person name="Oakes M."/>
            <person name="Baldi P."/>
            <person name="Sandmeyer S."/>
        </authorList>
    </citation>
    <scope>NUCLEOTIDE SEQUENCE [LARGE SCALE GENOMIC DNA]</scope>
    <source>
        <strain evidence="3">CLIB89</strain>
        <strain evidence="5">CLIB89(W29)</strain>
    </source>
</reference>
<dbReference type="OrthoDB" id="755951at2759"/>
<proteinExistence type="inferred from homology"/>
<evidence type="ECO:0000313" key="4">
    <source>
        <dbReference type="EMBL" id="RDW25650.1"/>
    </source>
</evidence>
<dbReference type="GeneID" id="2910243"/>
<organism evidence="3 5">
    <name type="scientific">Yarrowia lipolytica</name>
    <name type="common">Candida lipolytica</name>
    <dbReference type="NCBI Taxonomy" id="4952"/>
    <lineage>
        <taxon>Eukaryota</taxon>
        <taxon>Fungi</taxon>
        <taxon>Dikarya</taxon>
        <taxon>Ascomycota</taxon>
        <taxon>Saccharomycotina</taxon>
        <taxon>Dipodascomycetes</taxon>
        <taxon>Dipodascales</taxon>
        <taxon>Dipodascales incertae sedis</taxon>
        <taxon>Yarrowia</taxon>
    </lineage>
</organism>
<dbReference type="AlphaFoldDB" id="A0A1H6Q6H4"/>
<dbReference type="Gene3D" id="3.30.70.1020">
    <property type="entry name" value="Trehalose-6-phosphate phosphatase related protein, domain 2"/>
    <property type="match status" value="1"/>
</dbReference>
<evidence type="ECO:0000313" key="6">
    <source>
        <dbReference type="Proteomes" id="UP000256601"/>
    </source>
</evidence>
<dbReference type="FunFam" id="3.40.50.2000:FF:000036">
    <property type="entry name" value="Alpha,alpha-trehalose-phosphate synthase subunit Tps2"/>
    <property type="match status" value="1"/>
</dbReference>
<dbReference type="InterPro" id="IPR006379">
    <property type="entry name" value="HAD-SF_hydro_IIB"/>
</dbReference>
<dbReference type="EMBL" id="CP017556">
    <property type="protein sequence ID" value="AOW04058.1"/>
    <property type="molecule type" value="Genomic_DNA"/>
</dbReference>
<dbReference type="Pfam" id="PF00982">
    <property type="entry name" value="Glyco_transf_20"/>
    <property type="match status" value="1"/>
</dbReference>
<dbReference type="GO" id="GO:0031505">
    <property type="term" value="P:fungal-type cell wall organization"/>
    <property type="evidence" value="ECO:0007669"/>
    <property type="project" value="TreeGrafter"/>
</dbReference>
<dbReference type="NCBIfam" id="TIGR00685">
    <property type="entry name" value="T6PP"/>
    <property type="match status" value="1"/>
</dbReference>
<dbReference type="GO" id="GO:0003825">
    <property type="term" value="F:alpha,alpha-trehalose-phosphate synthase (UDP-forming) activity"/>
    <property type="evidence" value="ECO:0007669"/>
    <property type="project" value="TreeGrafter"/>
</dbReference>
<dbReference type="VEuPathDB" id="FungiDB:YALI1_D17620g"/>
<dbReference type="SUPFAM" id="SSF53756">
    <property type="entry name" value="UDP-Glycosyltransferase/glycogen phosphorylase"/>
    <property type="match status" value="1"/>
</dbReference>
<dbReference type="GO" id="GO:0005992">
    <property type="term" value="P:trehalose biosynthetic process"/>
    <property type="evidence" value="ECO:0007669"/>
    <property type="project" value="InterPro"/>
</dbReference>
<dbReference type="GO" id="GO:0034605">
    <property type="term" value="P:cellular response to heat"/>
    <property type="evidence" value="ECO:0007669"/>
    <property type="project" value="TreeGrafter"/>
</dbReference>
<dbReference type="eggNOG" id="KOG1050">
    <property type="taxonomic scope" value="Eukaryota"/>
</dbReference>
<dbReference type="PANTHER" id="PTHR10788:SF123">
    <property type="entry name" value="TREHALOSE-PHOSPHATASE"/>
    <property type="match status" value="1"/>
</dbReference>
<protein>
    <submittedName>
        <fullName evidence="4">Glycosyltransferase family 20-domain-containing protein</fullName>
    </submittedName>
</protein>
<dbReference type="GO" id="GO:0005946">
    <property type="term" value="C:alpha,alpha-trehalose-phosphate synthase complex (UDP-forming)"/>
    <property type="evidence" value="ECO:0007669"/>
    <property type="project" value="TreeGrafter"/>
</dbReference>
<dbReference type="CDD" id="cd01627">
    <property type="entry name" value="HAD_TPP"/>
    <property type="match status" value="1"/>
</dbReference>
<keyword evidence="4" id="KW-0808">Transferase</keyword>
<dbReference type="OMA" id="HSMARIF"/>
<comment type="similarity">
    <text evidence="2">In the C-terminal section; belongs to the trehalose phosphatase family.</text>
</comment>
<evidence type="ECO:0000313" key="3">
    <source>
        <dbReference type="EMBL" id="AOW04058.1"/>
    </source>
</evidence>
<dbReference type="CDD" id="cd03788">
    <property type="entry name" value="GT20_TPS"/>
    <property type="match status" value="1"/>
</dbReference>